<dbReference type="SUPFAM" id="SSF159127">
    <property type="entry name" value="HupF/HypC-like"/>
    <property type="match status" value="1"/>
</dbReference>
<evidence type="ECO:0008006" key="4">
    <source>
        <dbReference type="Google" id="ProtNLM"/>
    </source>
</evidence>
<evidence type="ECO:0000313" key="3">
    <source>
        <dbReference type="Proteomes" id="UP000654345"/>
    </source>
</evidence>
<dbReference type="Pfam" id="PF01455">
    <property type="entry name" value="HupF_HypC"/>
    <property type="match status" value="1"/>
</dbReference>
<comment type="caution">
    <text evidence="2">The sequence shown here is derived from an EMBL/GenBank/DDBJ whole genome shotgun (WGS) entry which is preliminary data.</text>
</comment>
<dbReference type="EMBL" id="BNJG01000001">
    <property type="protein sequence ID" value="GHO55428.1"/>
    <property type="molecule type" value="Genomic_DNA"/>
</dbReference>
<proteinExistence type="inferred from homology"/>
<comment type="similarity">
    <text evidence="1">Belongs to the HupF/HypC family.</text>
</comment>
<gene>
    <name evidence="2" type="ORF">KSB_39030</name>
</gene>
<accession>A0ABQ3URU3</accession>
<evidence type="ECO:0000313" key="2">
    <source>
        <dbReference type="EMBL" id="GHO55428.1"/>
    </source>
</evidence>
<reference evidence="2 3" key="1">
    <citation type="journal article" date="2021" name="Int. J. Syst. Evol. Microbiol.">
        <title>Reticulibacter mediterranei gen. nov., sp. nov., within the new family Reticulibacteraceae fam. nov., and Ktedonospora formicarum gen. nov., sp. nov., Ktedonobacter robiniae sp. nov., Dictyobacter formicarum sp. nov. and Dictyobacter arantiisoli sp. nov., belonging to the class Ktedonobacteria.</title>
        <authorList>
            <person name="Yabe S."/>
            <person name="Zheng Y."/>
            <person name="Wang C.M."/>
            <person name="Sakai Y."/>
            <person name="Abe K."/>
            <person name="Yokota A."/>
            <person name="Donadio S."/>
            <person name="Cavaletti L."/>
            <person name="Monciardini P."/>
        </authorList>
    </citation>
    <scope>NUCLEOTIDE SEQUENCE [LARGE SCALE GENOMIC DNA]</scope>
    <source>
        <strain evidence="2 3">SOSP1-30</strain>
    </source>
</reference>
<keyword evidence="3" id="KW-1185">Reference proteome</keyword>
<name>A0ABQ3URU3_9CHLR</name>
<dbReference type="Proteomes" id="UP000654345">
    <property type="component" value="Unassembled WGS sequence"/>
</dbReference>
<evidence type="ECO:0000256" key="1">
    <source>
        <dbReference type="ARBA" id="ARBA00006018"/>
    </source>
</evidence>
<organism evidence="2 3">
    <name type="scientific">Ktedonobacter robiniae</name>
    <dbReference type="NCBI Taxonomy" id="2778365"/>
    <lineage>
        <taxon>Bacteria</taxon>
        <taxon>Bacillati</taxon>
        <taxon>Chloroflexota</taxon>
        <taxon>Ktedonobacteria</taxon>
        <taxon>Ktedonobacterales</taxon>
        <taxon>Ktedonobacteraceae</taxon>
        <taxon>Ktedonobacter</taxon>
    </lineage>
</organism>
<sequence length="94" mass="10347">MKKHEAHNQEETLLQRMQDTYSNCTTGIEGHCITCSDEALPARILSVDEACGMALVEIANEQTEVDVTLLDQLEPGDMILVHGGTGISLYTERI</sequence>
<dbReference type="Gene3D" id="2.30.30.140">
    <property type="match status" value="1"/>
</dbReference>
<dbReference type="RefSeq" id="WP_201372018.1">
    <property type="nucleotide sequence ID" value="NZ_BNJG01000001.1"/>
</dbReference>
<dbReference type="InterPro" id="IPR001109">
    <property type="entry name" value="Hydrogenase_HupF/HypC"/>
</dbReference>
<protein>
    <recommendedName>
        <fullName evidence="4">Hydrogenase assembly protein HupF</fullName>
    </recommendedName>
</protein>